<dbReference type="PRINTS" id="PR00080">
    <property type="entry name" value="SDRFAMILY"/>
</dbReference>
<dbReference type="AlphaFoldDB" id="A0A562QLQ7"/>
<evidence type="ECO:0000313" key="6">
    <source>
        <dbReference type="Proteomes" id="UP000316905"/>
    </source>
</evidence>
<dbReference type="NCBIfam" id="NF005495">
    <property type="entry name" value="PRK07109.1"/>
    <property type="match status" value="1"/>
</dbReference>
<comment type="caution">
    <text evidence="5">The sequence shown here is derived from an EMBL/GenBank/DDBJ whole genome shotgun (WGS) entry which is preliminary data.</text>
</comment>
<dbReference type="PANTHER" id="PTHR43391:SF82">
    <property type="entry name" value="OXIDOREDUCTASE SADH-RELATED"/>
    <property type="match status" value="1"/>
</dbReference>
<organism evidence="5 6">
    <name type="scientific">Pseudomonas duriflava</name>
    <dbReference type="NCBI Taxonomy" id="459528"/>
    <lineage>
        <taxon>Bacteria</taxon>
        <taxon>Pseudomonadati</taxon>
        <taxon>Pseudomonadota</taxon>
        <taxon>Gammaproteobacteria</taxon>
        <taxon>Pseudomonadales</taxon>
        <taxon>Pseudomonadaceae</taxon>
        <taxon>Pseudomonas</taxon>
    </lineage>
</organism>
<gene>
    <name evidence="5" type="ORF">IQ22_00820</name>
</gene>
<feature type="domain" description="Ketoreductase" evidence="4">
    <location>
        <begin position="11"/>
        <end position="183"/>
    </location>
</feature>
<dbReference type="InterPro" id="IPR020904">
    <property type="entry name" value="Sc_DH/Rdtase_CS"/>
</dbReference>
<evidence type="ECO:0000313" key="5">
    <source>
        <dbReference type="EMBL" id="TWI57603.1"/>
    </source>
</evidence>
<dbReference type="SMART" id="SM00822">
    <property type="entry name" value="PKS_KR"/>
    <property type="match status" value="1"/>
</dbReference>
<dbReference type="InterPro" id="IPR002347">
    <property type="entry name" value="SDR_fam"/>
</dbReference>
<dbReference type="Pfam" id="PF00106">
    <property type="entry name" value="adh_short"/>
    <property type="match status" value="1"/>
</dbReference>
<evidence type="ECO:0000256" key="1">
    <source>
        <dbReference type="ARBA" id="ARBA00006484"/>
    </source>
</evidence>
<dbReference type="InterPro" id="IPR057326">
    <property type="entry name" value="KR_dom"/>
</dbReference>
<dbReference type="PRINTS" id="PR00081">
    <property type="entry name" value="GDHRDH"/>
</dbReference>
<protein>
    <submittedName>
        <fullName evidence="5">Short-subunit dehydrogenase</fullName>
    </submittedName>
</protein>
<dbReference type="EMBL" id="VLKY01000002">
    <property type="protein sequence ID" value="TWI57603.1"/>
    <property type="molecule type" value="Genomic_DNA"/>
</dbReference>
<evidence type="ECO:0000259" key="4">
    <source>
        <dbReference type="SMART" id="SM00822"/>
    </source>
</evidence>
<proteinExistence type="inferred from homology"/>
<dbReference type="PROSITE" id="PS00061">
    <property type="entry name" value="ADH_SHORT"/>
    <property type="match status" value="1"/>
</dbReference>
<keyword evidence="2" id="KW-0560">Oxidoreductase</keyword>
<dbReference type="Gene3D" id="3.40.50.720">
    <property type="entry name" value="NAD(P)-binding Rossmann-like Domain"/>
    <property type="match status" value="1"/>
</dbReference>
<sequence>MNIRLKPLHEQVIVITGASSGIGLATAKLAAEQGARLVLAARNEEALQDIQRNLDAGGTVVTVVADVGQQENVQKIADKAMEAFGGFDTWINNAATSVWGKFEEVTDEDNRRLFETNFWGTVYGSKLAAAHLRQRGGAIINVGSAESAAPIPFHAMYSASKHAIKAVTDVLRVELHKDNAPVSVTLVRPASTDTLFNDHAKNYLPSAPMFPPPVYTPEAVAEAILHAAVHPQRDVYIGAAKSMTKMAQSFPRVYDWVSEKFLSKQILSGRPDGNRQGEMYSADHNPGSYGRISGSTPGPKLHHSLYTKATQHPVTSTALAVVGGLAVRALLKSRRH</sequence>
<evidence type="ECO:0000256" key="2">
    <source>
        <dbReference type="ARBA" id="ARBA00023002"/>
    </source>
</evidence>
<dbReference type="Proteomes" id="UP000316905">
    <property type="component" value="Unassembled WGS sequence"/>
</dbReference>
<dbReference type="RefSeq" id="WP_145138397.1">
    <property type="nucleotide sequence ID" value="NZ_VLKY01000002.1"/>
</dbReference>
<dbReference type="GO" id="GO:0016491">
    <property type="term" value="F:oxidoreductase activity"/>
    <property type="evidence" value="ECO:0007669"/>
    <property type="project" value="UniProtKB-KW"/>
</dbReference>
<comment type="similarity">
    <text evidence="1 3">Belongs to the short-chain dehydrogenases/reductases (SDR) family.</text>
</comment>
<accession>A0A562QLQ7</accession>
<evidence type="ECO:0000256" key="3">
    <source>
        <dbReference type="RuleBase" id="RU000363"/>
    </source>
</evidence>
<name>A0A562QLQ7_9PSED</name>
<dbReference type="SUPFAM" id="SSF51735">
    <property type="entry name" value="NAD(P)-binding Rossmann-fold domains"/>
    <property type="match status" value="1"/>
</dbReference>
<reference evidence="5 6" key="1">
    <citation type="journal article" date="2015" name="Stand. Genomic Sci.">
        <title>Genomic Encyclopedia of Bacterial and Archaeal Type Strains, Phase III: the genomes of soil and plant-associated and newly described type strains.</title>
        <authorList>
            <person name="Whitman W.B."/>
            <person name="Woyke T."/>
            <person name="Klenk H.P."/>
            <person name="Zhou Y."/>
            <person name="Lilburn T.G."/>
            <person name="Beck B.J."/>
            <person name="De Vos P."/>
            <person name="Vandamme P."/>
            <person name="Eisen J.A."/>
            <person name="Garrity G."/>
            <person name="Hugenholtz P."/>
            <person name="Kyrpides N.C."/>
        </authorList>
    </citation>
    <scope>NUCLEOTIDE SEQUENCE [LARGE SCALE GENOMIC DNA]</scope>
    <source>
        <strain evidence="5 6">CGMCC 1.6858</strain>
    </source>
</reference>
<dbReference type="PANTHER" id="PTHR43391">
    <property type="entry name" value="RETINOL DEHYDROGENASE-RELATED"/>
    <property type="match status" value="1"/>
</dbReference>
<keyword evidence="6" id="KW-1185">Reference proteome</keyword>
<dbReference type="OrthoDB" id="9810734at2"/>
<dbReference type="InterPro" id="IPR036291">
    <property type="entry name" value="NAD(P)-bd_dom_sf"/>
</dbReference>